<dbReference type="Pfam" id="PF00496">
    <property type="entry name" value="SBP_bac_5"/>
    <property type="match status" value="1"/>
</dbReference>
<dbReference type="PANTHER" id="PTHR30290">
    <property type="entry name" value="PERIPLASMIC BINDING COMPONENT OF ABC TRANSPORTER"/>
    <property type="match status" value="1"/>
</dbReference>
<dbReference type="GO" id="GO:0015833">
    <property type="term" value="P:peptide transport"/>
    <property type="evidence" value="ECO:0007669"/>
    <property type="project" value="TreeGrafter"/>
</dbReference>
<feature type="chain" id="PRO_5026763814" description="Solute-binding protein family 5 domain-containing protein" evidence="4">
    <location>
        <begin position="23"/>
        <end position="130"/>
    </location>
</feature>
<dbReference type="InterPro" id="IPR000914">
    <property type="entry name" value="SBP_5_dom"/>
</dbReference>
<dbReference type="Gene3D" id="3.40.190.10">
    <property type="entry name" value="Periplasmic binding protein-like II"/>
    <property type="match status" value="1"/>
</dbReference>
<sequence>MRRTVNAALLALPAFLPPLWGASAQAPQRNTLVVMREIDADNYDPPRSTARGAGEVAYMLSDTLVSLDWDQKTVRPGLAESWTVSEDGKLYTFKLRRGVTFCDGKPFTARDVAYTITRWADPATRSPVRW</sequence>
<evidence type="ECO:0000256" key="1">
    <source>
        <dbReference type="ARBA" id="ARBA00004418"/>
    </source>
</evidence>
<dbReference type="SUPFAM" id="SSF53850">
    <property type="entry name" value="Periplasmic binding protein-like II"/>
    <property type="match status" value="1"/>
</dbReference>
<name>A0A6J4JSY8_9PROT</name>
<organism evidence="6">
    <name type="scientific">uncultured Acetobacteraceae bacterium</name>
    <dbReference type="NCBI Taxonomy" id="169975"/>
    <lineage>
        <taxon>Bacteria</taxon>
        <taxon>Pseudomonadati</taxon>
        <taxon>Pseudomonadota</taxon>
        <taxon>Alphaproteobacteria</taxon>
        <taxon>Acetobacterales</taxon>
        <taxon>Acetobacteraceae</taxon>
        <taxon>environmental samples</taxon>
    </lineage>
</organism>
<comment type="subcellular location">
    <subcellularLocation>
        <location evidence="1">Periplasm</location>
    </subcellularLocation>
</comment>
<evidence type="ECO:0000256" key="4">
    <source>
        <dbReference type="SAM" id="SignalP"/>
    </source>
</evidence>
<evidence type="ECO:0000256" key="3">
    <source>
        <dbReference type="ARBA" id="ARBA00022729"/>
    </source>
</evidence>
<evidence type="ECO:0000256" key="2">
    <source>
        <dbReference type="ARBA" id="ARBA00005695"/>
    </source>
</evidence>
<dbReference type="EMBL" id="CADCTG010000337">
    <property type="protein sequence ID" value="CAA9286649.1"/>
    <property type="molecule type" value="Genomic_DNA"/>
</dbReference>
<evidence type="ECO:0000259" key="5">
    <source>
        <dbReference type="Pfam" id="PF00496"/>
    </source>
</evidence>
<comment type="similarity">
    <text evidence="2">Belongs to the bacterial solute-binding protein 5 family.</text>
</comment>
<feature type="non-terminal residue" evidence="6">
    <location>
        <position position="130"/>
    </location>
</feature>
<feature type="signal peptide" evidence="4">
    <location>
        <begin position="1"/>
        <end position="22"/>
    </location>
</feature>
<gene>
    <name evidence="6" type="ORF">AVDCRST_MAG08-4264</name>
</gene>
<accession>A0A6J4JSY8</accession>
<dbReference type="AlphaFoldDB" id="A0A6J4JSY8"/>
<keyword evidence="3 4" id="KW-0732">Signal</keyword>
<feature type="domain" description="Solute-binding protein family 5" evidence="5">
    <location>
        <begin position="73"/>
        <end position="128"/>
    </location>
</feature>
<dbReference type="PANTHER" id="PTHR30290:SF38">
    <property type="entry name" value="D,D-DIPEPTIDE-BINDING PERIPLASMIC PROTEIN DDPA-RELATED"/>
    <property type="match status" value="1"/>
</dbReference>
<proteinExistence type="inferred from homology"/>
<dbReference type="GO" id="GO:1904680">
    <property type="term" value="F:peptide transmembrane transporter activity"/>
    <property type="evidence" value="ECO:0007669"/>
    <property type="project" value="TreeGrafter"/>
</dbReference>
<dbReference type="InterPro" id="IPR039424">
    <property type="entry name" value="SBP_5"/>
</dbReference>
<reference evidence="6" key="1">
    <citation type="submission" date="2020-02" db="EMBL/GenBank/DDBJ databases">
        <authorList>
            <person name="Meier V. D."/>
        </authorList>
    </citation>
    <scope>NUCLEOTIDE SEQUENCE</scope>
    <source>
        <strain evidence="6">AVDCRST_MAG08</strain>
    </source>
</reference>
<protein>
    <recommendedName>
        <fullName evidence="5">Solute-binding protein family 5 domain-containing protein</fullName>
    </recommendedName>
</protein>
<evidence type="ECO:0000313" key="6">
    <source>
        <dbReference type="EMBL" id="CAA9286649.1"/>
    </source>
</evidence>